<protein>
    <submittedName>
        <fullName evidence="1">Uncharacterized protein</fullName>
    </submittedName>
</protein>
<proteinExistence type="predicted"/>
<evidence type="ECO:0000313" key="1">
    <source>
        <dbReference type="EMBL" id="GIX85958.1"/>
    </source>
</evidence>
<accession>A0AAV4NND1</accession>
<gene>
    <name evidence="1" type="ORF">CEXT_335311</name>
</gene>
<comment type="caution">
    <text evidence="1">The sequence shown here is derived from an EMBL/GenBank/DDBJ whole genome shotgun (WGS) entry which is preliminary data.</text>
</comment>
<keyword evidence="2" id="KW-1185">Reference proteome</keyword>
<dbReference type="Proteomes" id="UP001054945">
    <property type="component" value="Unassembled WGS sequence"/>
</dbReference>
<dbReference type="AlphaFoldDB" id="A0AAV4NND1"/>
<evidence type="ECO:0000313" key="2">
    <source>
        <dbReference type="Proteomes" id="UP001054945"/>
    </source>
</evidence>
<sequence>MSGAHSDLIIAHSSHKGLLIVRIACTRLMKPPRFKELGRTQKDALSCPRIPFSAIEIRRRGEFLPRRLLGLIGRVPSQSLMHLLSQSWRNFLSEVLVRIEILKRILRD</sequence>
<name>A0AAV4NND1_CAEEX</name>
<organism evidence="1 2">
    <name type="scientific">Caerostris extrusa</name>
    <name type="common">Bark spider</name>
    <name type="synonym">Caerostris bankana</name>
    <dbReference type="NCBI Taxonomy" id="172846"/>
    <lineage>
        <taxon>Eukaryota</taxon>
        <taxon>Metazoa</taxon>
        <taxon>Ecdysozoa</taxon>
        <taxon>Arthropoda</taxon>
        <taxon>Chelicerata</taxon>
        <taxon>Arachnida</taxon>
        <taxon>Araneae</taxon>
        <taxon>Araneomorphae</taxon>
        <taxon>Entelegynae</taxon>
        <taxon>Araneoidea</taxon>
        <taxon>Araneidae</taxon>
        <taxon>Caerostris</taxon>
    </lineage>
</organism>
<dbReference type="EMBL" id="BPLR01003559">
    <property type="protein sequence ID" value="GIX85958.1"/>
    <property type="molecule type" value="Genomic_DNA"/>
</dbReference>
<reference evidence="1 2" key="1">
    <citation type="submission" date="2021-06" db="EMBL/GenBank/DDBJ databases">
        <title>Caerostris extrusa draft genome.</title>
        <authorList>
            <person name="Kono N."/>
            <person name="Arakawa K."/>
        </authorList>
    </citation>
    <scope>NUCLEOTIDE SEQUENCE [LARGE SCALE GENOMIC DNA]</scope>
</reference>